<dbReference type="AlphaFoldDB" id="A0AAE3JJC9"/>
<keyword evidence="10" id="KW-1185">Reference proteome</keyword>
<dbReference type="PANTHER" id="PTHR30558:SF3">
    <property type="entry name" value="BIOPOLYMER TRANSPORT PROTEIN EXBD-RELATED"/>
    <property type="match status" value="1"/>
</dbReference>
<evidence type="ECO:0000256" key="2">
    <source>
        <dbReference type="ARBA" id="ARBA00005811"/>
    </source>
</evidence>
<feature type="transmembrane region" description="Helical" evidence="8">
    <location>
        <begin position="12"/>
        <end position="35"/>
    </location>
</feature>
<comment type="caution">
    <text evidence="9">The sequence shown here is derived from an EMBL/GenBank/DDBJ whole genome shotgun (WGS) entry which is preliminary data.</text>
</comment>
<keyword evidence="4 7" id="KW-0812">Transmembrane</keyword>
<evidence type="ECO:0000313" key="10">
    <source>
        <dbReference type="Proteomes" id="UP001198163"/>
    </source>
</evidence>
<evidence type="ECO:0000256" key="7">
    <source>
        <dbReference type="RuleBase" id="RU003879"/>
    </source>
</evidence>
<dbReference type="GO" id="GO:0015031">
    <property type="term" value="P:protein transport"/>
    <property type="evidence" value="ECO:0007669"/>
    <property type="project" value="UniProtKB-KW"/>
</dbReference>
<dbReference type="Gene3D" id="3.30.420.270">
    <property type="match status" value="1"/>
</dbReference>
<keyword evidence="6 8" id="KW-0472">Membrane</keyword>
<dbReference type="RefSeq" id="WP_230756203.1">
    <property type="nucleotide sequence ID" value="NZ_JAINWA010000003.1"/>
</dbReference>
<dbReference type="GO" id="GO:0005886">
    <property type="term" value="C:plasma membrane"/>
    <property type="evidence" value="ECO:0007669"/>
    <property type="project" value="UniProtKB-SubCell"/>
</dbReference>
<evidence type="ECO:0000313" key="9">
    <source>
        <dbReference type="EMBL" id="MCD1655271.1"/>
    </source>
</evidence>
<organism evidence="9 10">
    <name type="scientific">Teretinema zuelzerae</name>
    <dbReference type="NCBI Taxonomy" id="156"/>
    <lineage>
        <taxon>Bacteria</taxon>
        <taxon>Pseudomonadati</taxon>
        <taxon>Spirochaetota</taxon>
        <taxon>Spirochaetia</taxon>
        <taxon>Spirochaetales</taxon>
        <taxon>Treponemataceae</taxon>
        <taxon>Teretinema</taxon>
    </lineage>
</organism>
<dbReference type="PANTHER" id="PTHR30558">
    <property type="entry name" value="EXBD MEMBRANE COMPONENT OF PMF-DRIVEN MACROMOLECULE IMPORT SYSTEM"/>
    <property type="match status" value="1"/>
</dbReference>
<accession>A0AAE3JJC9</accession>
<dbReference type="GO" id="GO:0022857">
    <property type="term" value="F:transmembrane transporter activity"/>
    <property type="evidence" value="ECO:0007669"/>
    <property type="project" value="InterPro"/>
</dbReference>
<evidence type="ECO:0000256" key="3">
    <source>
        <dbReference type="ARBA" id="ARBA00022475"/>
    </source>
</evidence>
<dbReference type="EMBL" id="JAINWA010000003">
    <property type="protein sequence ID" value="MCD1655271.1"/>
    <property type="molecule type" value="Genomic_DNA"/>
</dbReference>
<keyword evidence="3" id="KW-1003">Cell membrane</keyword>
<keyword evidence="7" id="KW-0813">Transport</keyword>
<keyword evidence="7" id="KW-0653">Protein transport</keyword>
<comment type="subcellular location">
    <subcellularLocation>
        <location evidence="1">Cell membrane</location>
        <topology evidence="1">Single-pass membrane protein</topology>
    </subcellularLocation>
    <subcellularLocation>
        <location evidence="7">Cell membrane</location>
        <topology evidence="7">Single-pass type II membrane protein</topology>
    </subcellularLocation>
</comment>
<evidence type="ECO:0000256" key="1">
    <source>
        <dbReference type="ARBA" id="ARBA00004162"/>
    </source>
</evidence>
<protein>
    <submittedName>
        <fullName evidence="9">Biopolymer transporter ExbD</fullName>
    </submittedName>
</protein>
<sequence length="134" mass="15343">MIDLKRRNRRPLIAMSSMSDIGFLLLIFIMLISLINQRYEEPIEYPEAKLLEKTQEKDNLEIWIEAGGAVSVEGNRVTGEQLEHIIAQSLAETPGIRVHVIADKNAPYRHIDSVVKVLQKLQHRVVSFVVKEEL</sequence>
<keyword evidence="5 8" id="KW-1133">Transmembrane helix</keyword>
<evidence type="ECO:0000256" key="6">
    <source>
        <dbReference type="ARBA" id="ARBA00023136"/>
    </source>
</evidence>
<evidence type="ECO:0000256" key="4">
    <source>
        <dbReference type="ARBA" id="ARBA00022692"/>
    </source>
</evidence>
<dbReference type="InterPro" id="IPR003400">
    <property type="entry name" value="ExbD"/>
</dbReference>
<dbReference type="Pfam" id="PF02472">
    <property type="entry name" value="ExbD"/>
    <property type="match status" value="1"/>
</dbReference>
<dbReference type="Proteomes" id="UP001198163">
    <property type="component" value="Unassembled WGS sequence"/>
</dbReference>
<evidence type="ECO:0000256" key="5">
    <source>
        <dbReference type="ARBA" id="ARBA00022989"/>
    </source>
</evidence>
<gene>
    <name evidence="9" type="ORF">K7J14_11265</name>
</gene>
<reference evidence="9" key="1">
    <citation type="submission" date="2021-08" db="EMBL/GenBank/DDBJ databases">
        <title>Comparative analyses of Brucepasteria parasyntrophica and Teretinema zuelzerae.</title>
        <authorList>
            <person name="Song Y."/>
            <person name="Brune A."/>
        </authorList>
    </citation>
    <scope>NUCLEOTIDE SEQUENCE</scope>
    <source>
        <strain evidence="9">DSM 1903</strain>
    </source>
</reference>
<name>A0AAE3JJC9_9SPIR</name>
<comment type="similarity">
    <text evidence="2 7">Belongs to the ExbD/TolR family.</text>
</comment>
<evidence type="ECO:0000256" key="8">
    <source>
        <dbReference type="SAM" id="Phobius"/>
    </source>
</evidence>
<proteinExistence type="inferred from homology"/>